<dbReference type="PANTHER" id="PTHR43298">
    <property type="entry name" value="MULTIDRUG RESISTANCE PROTEIN NORM-RELATED"/>
    <property type="match status" value="1"/>
</dbReference>
<evidence type="ECO:0000256" key="8">
    <source>
        <dbReference type="ARBA" id="ARBA00022692"/>
    </source>
</evidence>
<dbReference type="GO" id="GO:0015297">
    <property type="term" value="F:antiporter activity"/>
    <property type="evidence" value="ECO:0007669"/>
    <property type="project" value="UniProtKB-KW"/>
</dbReference>
<comment type="subcellular location">
    <subcellularLocation>
        <location evidence="2">Cell membrane</location>
        <topology evidence="2">Multi-pass membrane protein</topology>
    </subcellularLocation>
</comment>
<dbReference type="eggNOG" id="COG0534">
    <property type="taxonomic scope" value="Bacteria"/>
</dbReference>
<feature type="transmembrane region" description="Helical" evidence="13">
    <location>
        <begin position="53"/>
        <end position="76"/>
    </location>
</feature>
<evidence type="ECO:0000256" key="2">
    <source>
        <dbReference type="ARBA" id="ARBA00004651"/>
    </source>
</evidence>
<feature type="transmembrane region" description="Helical" evidence="13">
    <location>
        <begin position="381"/>
        <end position="401"/>
    </location>
</feature>
<organism evidence="14 15">
    <name type="scientific">Coprobacillus cateniformis</name>
    <dbReference type="NCBI Taxonomy" id="100884"/>
    <lineage>
        <taxon>Bacteria</taxon>
        <taxon>Bacillati</taxon>
        <taxon>Bacillota</taxon>
        <taxon>Erysipelotrichia</taxon>
        <taxon>Erysipelotrichales</taxon>
        <taxon>Coprobacillaceae</taxon>
        <taxon>Coprobacillus</taxon>
    </lineage>
</organism>
<feature type="transmembrane region" description="Helical" evidence="13">
    <location>
        <begin position="275"/>
        <end position="294"/>
    </location>
</feature>
<dbReference type="InterPro" id="IPR002528">
    <property type="entry name" value="MATE_fam"/>
</dbReference>
<evidence type="ECO:0000256" key="7">
    <source>
        <dbReference type="ARBA" id="ARBA00022475"/>
    </source>
</evidence>
<feature type="transmembrane region" description="Helical" evidence="13">
    <location>
        <begin position="128"/>
        <end position="149"/>
    </location>
</feature>
<feature type="transmembrane region" description="Helical" evidence="13">
    <location>
        <begin position="12"/>
        <end position="33"/>
    </location>
</feature>
<comment type="function">
    <text evidence="1">Multidrug efflux pump.</text>
</comment>
<keyword evidence="8 13" id="KW-0812">Transmembrane</keyword>
<dbReference type="OrthoDB" id="62420at2"/>
<evidence type="ECO:0000313" key="14">
    <source>
        <dbReference type="EMBL" id="EFW04221.1"/>
    </source>
</evidence>
<comment type="similarity">
    <text evidence="3">Belongs to the multi antimicrobial extrusion (MATE) (TC 2.A.66.1) family.</text>
</comment>
<keyword evidence="10" id="KW-0406">Ion transport</keyword>
<feature type="transmembrane region" description="Helical" evidence="13">
    <location>
        <begin position="161"/>
        <end position="179"/>
    </location>
</feature>
<dbReference type="STRING" id="100884.GCA_000269565_00156"/>
<evidence type="ECO:0000256" key="3">
    <source>
        <dbReference type="ARBA" id="ARBA00010199"/>
    </source>
</evidence>
<feature type="transmembrane region" description="Helical" evidence="13">
    <location>
        <begin position="88"/>
        <end position="116"/>
    </location>
</feature>
<evidence type="ECO:0000256" key="13">
    <source>
        <dbReference type="SAM" id="Phobius"/>
    </source>
</evidence>
<evidence type="ECO:0000256" key="4">
    <source>
        <dbReference type="ARBA" id="ARBA00020268"/>
    </source>
</evidence>
<feature type="transmembrane region" description="Helical" evidence="13">
    <location>
        <begin position="251"/>
        <end position="269"/>
    </location>
</feature>
<protein>
    <recommendedName>
        <fullName evidence="4">Probable multidrug resistance protein NorM</fullName>
    </recommendedName>
    <alternativeName>
        <fullName evidence="12">Multidrug-efflux transporter</fullName>
    </alternativeName>
</protein>
<keyword evidence="9 13" id="KW-1133">Transmembrane helix</keyword>
<keyword evidence="5" id="KW-0813">Transport</keyword>
<proteinExistence type="inferred from homology"/>
<evidence type="ECO:0000256" key="9">
    <source>
        <dbReference type="ARBA" id="ARBA00022989"/>
    </source>
</evidence>
<dbReference type="PANTHER" id="PTHR43298:SF2">
    <property type="entry name" value="FMN_FAD EXPORTER YEEO-RELATED"/>
    <property type="match status" value="1"/>
</dbReference>
<dbReference type="EMBL" id="ADKX01000039">
    <property type="protein sequence ID" value="EFW04221.1"/>
    <property type="molecule type" value="Genomic_DNA"/>
</dbReference>
<evidence type="ECO:0000256" key="6">
    <source>
        <dbReference type="ARBA" id="ARBA00022449"/>
    </source>
</evidence>
<gene>
    <name evidence="14" type="ORF">HMPREF9488_02504</name>
</gene>
<dbReference type="HOGENOM" id="CLU_012893_5_3_9"/>
<dbReference type="RefSeq" id="WP_008789592.1">
    <property type="nucleotide sequence ID" value="NZ_AKCB01000001.1"/>
</dbReference>
<dbReference type="CDD" id="cd13137">
    <property type="entry name" value="MATE_NorM_like"/>
    <property type="match status" value="1"/>
</dbReference>
<keyword evidence="6" id="KW-0050">Antiport</keyword>
<reference evidence="14 15" key="1">
    <citation type="submission" date="2010-12" db="EMBL/GenBank/DDBJ databases">
        <title>The Genome Sequence of Coprobacillus sp. strain 29_1.</title>
        <authorList>
            <consortium name="The Broad Institute Genome Sequencing Platform"/>
            <person name="Earl A."/>
            <person name="Ward D."/>
            <person name="Feldgarden M."/>
            <person name="Gevers D."/>
            <person name="Daigneault M."/>
            <person name="Sibley C.D."/>
            <person name="White A."/>
            <person name="Strauss J."/>
            <person name="Allen-Vercoe E."/>
            <person name="Young S.K."/>
            <person name="Zeng Q."/>
            <person name="Gargeya S."/>
            <person name="Fitzgerald M."/>
            <person name="Haas B."/>
            <person name="Abouelleil A."/>
            <person name="Alvarado L."/>
            <person name="Arachchi H.M."/>
            <person name="Berlin A."/>
            <person name="Brown A."/>
            <person name="Chapman S.B."/>
            <person name="Chen Z."/>
            <person name="Dunbar C."/>
            <person name="Freedman E."/>
            <person name="Gearin G."/>
            <person name="Gellesch M."/>
            <person name="Goldberg J."/>
            <person name="Griggs A."/>
            <person name="Gujja S."/>
            <person name="Heilman E."/>
            <person name="Heiman D."/>
            <person name="Howarth C."/>
            <person name="Larson L."/>
            <person name="Lui A."/>
            <person name="MacDonald P.J.P."/>
            <person name="Mehta T."/>
            <person name="Montmayeur A."/>
            <person name="Murphy C."/>
            <person name="Neiman D."/>
            <person name="Pearson M."/>
            <person name="Priest M."/>
            <person name="Roberts A."/>
            <person name="Saif S."/>
            <person name="Shea T."/>
            <person name="Shenoy N."/>
            <person name="Sisk P."/>
            <person name="Stolte C."/>
            <person name="Sykes S."/>
            <person name="White J."/>
            <person name="Yandava C."/>
            <person name="Nusbaum C."/>
            <person name="Birren B."/>
        </authorList>
    </citation>
    <scope>NUCLEOTIDE SEQUENCE [LARGE SCALE GENOMIC DNA]</scope>
    <source>
        <strain evidence="14 15">29_1</strain>
    </source>
</reference>
<dbReference type="PIRSF" id="PIRSF006603">
    <property type="entry name" value="DinF"/>
    <property type="match status" value="1"/>
</dbReference>
<dbReference type="InterPro" id="IPR048279">
    <property type="entry name" value="MdtK-like"/>
</dbReference>
<feature type="transmembrane region" description="Helical" evidence="13">
    <location>
        <begin position="185"/>
        <end position="207"/>
    </location>
</feature>
<keyword evidence="7" id="KW-1003">Cell membrane</keyword>
<feature type="transmembrane region" description="Helical" evidence="13">
    <location>
        <begin position="407"/>
        <end position="429"/>
    </location>
</feature>
<dbReference type="GeneID" id="78228089"/>
<evidence type="ECO:0000313" key="15">
    <source>
        <dbReference type="Proteomes" id="UP000003157"/>
    </source>
</evidence>
<evidence type="ECO:0000256" key="10">
    <source>
        <dbReference type="ARBA" id="ARBA00023065"/>
    </source>
</evidence>
<dbReference type="GO" id="GO:0005886">
    <property type="term" value="C:plasma membrane"/>
    <property type="evidence" value="ECO:0007669"/>
    <property type="project" value="UniProtKB-SubCell"/>
</dbReference>
<name>E7GCL2_9FIRM</name>
<evidence type="ECO:0000256" key="5">
    <source>
        <dbReference type="ARBA" id="ARBA00022448"/>
    </source>
</evidence>
<evidence type="ECO:0000256" key="12">
    <source>
        <dbReference type="ARBA" id="ARBA00031636"/>
    </source>
</evidence>
<dbReference type="GO" id="GO:0006811">
    <property type="term" value="P:monoatomic ion transport"/>
    <property type="evidence" value="ECO:0007669"/>
    <property type="project" value="UniProtKB-KW"/>
</dbReference>
<keyword evidence="15" id="KW-1185">Reference proteome</keyword>
<sequence length="442" mass="48836">MMFTNQDLKKLIIPLVIEQLLAVTVGFADTIMVSNVGEAAVSAVSLVDGINILLINIFAALGTGGAVVAAQFIGQGSHERARYSAKQLIMITAILSAIIMLVVIAVNGTLLHLIFGDVDIDVMKNAEIYFLFSAISYPFIALYNSGAALFRATGNSKISMVNSAIMNVINIVLNAVFIYGFQWGVFGAVLATLIARAIACCVILYVLSHSDNELRIEDFKHWSFDRIYIRKILSIGVPSGLENGMFQFGKILVQSLIATFGTYSIAANAVSNNLAQMQIIPGMAMGLAMVTVVGQCAGANQYDQARYYIKKLMKITYLSMFILIAILLMATPLILPFYSLSRETTDLAYQCIFLHGLIAITIWPLSFTFPNALRAANDAKYTMIVSALSMWIFRFCLSYVLGQYMNMGLLGVWIAMFVDWGVRCIFFVWRYQSGKWMNRQLV</sequence>
<dbReference type="Pfam" id="PF01554">
    <property type="entry name" value="MatE"/>
    <property type="match status" value="2"/>
</dbReference>
<dbReference type="Proteomes" id="UP000003157">
    <property type="component" value="Unassembled WGS sequence"/>
</dbReference>
<comment type="caution">
    <text evidence="14">The sequence shown here is derived from an EMBL/GenBank/DDBJ whole genome shotgun (WGS) entry which is preliminary data.</text>
</comment>
<evidence type="ECO:0000256" key="11">
    <source>
        <dbReference type="ARBA" id="ARBA00023136"/>
    </source>
</evidence>
<dbReference type="InterPro" id="IPR050222">
    <property type="entry name" value="MATE_MdtK"/>
</dbReference>
<keyword evidence="11 13" id="KW-0472">Membrane</keyword>
<dbReference type="AlphaFoldDB" id="E7GCL2"/>
<dbReference type="GO" id="GO:0042910">
    <property type="term" value="F:xenobiotic transmembrane transporter activity"/>
    <property type="evidence" value="ECO:0007669"/>
    <property type="project" value="InterPro"/>
</dbReference>
<feature type="transmembrane region" description="Helical" evidence="13">
    <location>
        <begin position="315"/>
        <end position="335"/>
    </location>
</feature>
<dbReference type="NCBIfam" id="TIGR00797">
    <property type="entry name" value="matE"/>
    <property type="match status" value="1"/>
</dbReference>
<feature type="transmembrane region" description="Helical" evidence="13">
    <location>
        <begin position="347"/>
        <end position="369"/>
    </location>
</feature>
<accession>E7GCL2</accession>
<evidence type="ECO:0000256" key="1">
    <source>
        <dbReference type="ARBA" id="ARBA00003408"/>
    </source>
</evidence>